<dbReference type="EMBL" id="JARQWQ010000025">
    <property type="protein sequence ID" value="KAK2563500.1"/>
    <property type="molecule type" value="Genomic_DNA"/>
</dbReference>
<evidence type="ECO:0000256" key="1">
    <source>
        <dbReference type="SAM" id="SignalP"/>
    </source>
</evidence>
<gene>
    <name evidence="2" type="ORF">P5673_013214</name>
</gene>
<comment type="caution">
    <text evidence="2">The sequence shown here is derived from an EMBL/GenBank/DDBJ whole genome shotgun (WGS) entry which is preliminary data.</text>
</comment>
<feature type="signal peptide" evidence="1">
    <location>
        <begin position="1"/>
        <end position="26"/>
    </location>
</feature>
<protein>
    <submittedName>
        <fullName evidence="2">Uncharacterized protein</fullName>
    </submittedName>
</protein>
<dbReference type="Proteomes" id="UP001249851">
    <property type="component" value="Unassembled WGS sequence"/>
</dbReference>
<sequence length="78" mass="9119">MWRPLIVLFLTMSVALYLLSFPYAEALHGQGSSFYRRRRHKVRSYTRFVENPSRSEPKMGHGQNCEDFIPPARCKGND</sequence>
<proteinExistence type="predicted"/>
<accession>A0AAD9QM67</accession>
<keyword evidence="1" id="KW-0732">Signal</keyword>
<evidence type="ECO:0000313" key="2">
    <source>
        <dbReference type="EMBL" id="KAK2563500.1"/>
    </source>
</evidence>
<feature type="chain" id="PRO_5041978330" evidence="1">
    <location>
        <begin position="27"/>
        <end position="78"/>
    </location>
</feature>
<dbReference type="AlphaFoldDB" id="A0AAD9QM67"/>
<keyword evidence="3" id="KW-1185">Reference proteome</keyword>
<reference evidence="2" key="1">
    <citation type="journal article" date="2023" name="G3 (Bethesda)">
        <title>Whole genome assembly and annotation of the endangered Caribbean coral Acropora cervicornis.</title>
        <authorList>
            <person name="Selwyn J.D."/>
            <person name="Vollmer S.V."/>
        </authorList>
    </citation>
    <scope>NUCLEOTIDE SEQUENCE</scope>
    <source>
        <strain evidence="2">K2</strain>
    </source>
</reference>
<reference evidence="2" key="2">
    <citation type="journal article" date="2023" name="Science">
        <title>Genomic signatures of disease resistance in endangered staghorn corals.</title>
        <authorList>
            <person name="Vollmer S.V."/>
            <person name="Selwyn J.D."/>
            <person name="Despard B.A."/>
            <person name="Roesel C.L."/>
        </authorList>
    </citation>
    <scope>NUCLEOTIDE SEQUENCE</scope>
    <source>
        <strain evidence="2">K2</strain>
    </source>
</reference>
<organism evidence="2 3">
    <name type="scientific">Acropora cervicornis</name>
    <name type="common">Staghorn coral</name>
    <dbReference type="NCBI Taxonomy" id="6130"/>
    <lineage>
        <taxon>Eukaryota</taxon>
        <taxon>Metazoa</taxon>
        <taxon>Cnidaria</taxon>
        <taxon>Anthozoa</taxon>
        <taxon>Hexacorallia</taxon>
        <taxon>Scleractinia</taxon>
        <taxon>Astrocoeniina</taxon>
        <taxon>Acroporidae</taxon>
        <taxon>Acropora</taxon>
    </lineage>
</organism>
<name>A0AAD9QM67_ACRCE</name>
<evidence type="ECO:0000313" key="3">
    <source>
        <dbReference type="Proteomes" id="UP001249851"/>
    </source>
</evidence>